<evidence type="ECO:0000313" key="2">
    <source>
        <dbReference type="EMBL" id="KIK18972.1"/>
    </source>
</evidence>
<dbReference type="HOGENOM" id="CLU_037155_3_0_1"/>
<dbReference type="STRING" id="765257.A0A0C9Z952"/>
<gene>
    <name evidence="2" type="ORF">PISMIDRAFT_171620</name>
</gene>
<dbReference type="InterPro" id="IPR025533">
    <property type="entry name" value="DUF4419"/>
</dbReference>
<name>A0A0C9Z952_9AGAM</name>
<reference evidence="3" key="2">
    <citation type="submission" date="2015-01" db="EMBL/GenBank/DDBJ databases">
        <title>Evolutionary Origins and Diversification of the Mycorrhizal Mutualists.</title>
        <authorList>
            <consortium name="DOE Joint Genome Institute"/>
            <consortium name="Mycorrhizal Genomics Consortium"/>
            <person name="Kohler A."/>
            <person name="Kuo A."/>
            <person name="Nagy L.G."/>
            <person name="Floudas D."/>
            <person name="Copeland A."/>
            <person name="Barry K.W."/>
            <person name="Cichocki N."/>
            <person name="Veneault-Fourrey C."/>
            <person name="LaButti K."/>
            <person name="Lindquist E.A."/>
            <person name="Lipzen A."/>
            <person name="Lundell T."/>
            <person name="Morin E."/>
            <person name="Murat C."/>
            <person name="Riley R."/>
            <person name="Ohm R."/>
            <person name="Sun H."/>
            <person name="Tunlid A."/>
            <person name="Henrissat B."/>
            <person name="Grigoriev I.V."/>
            <person name="Hibbett D.S."/>
            <person name="Martin F."/>
        </authorList>
    </citation>
    <scope>NUCLEOTIDE SEQUENCE [LARGE SCALE GENOMIC DNA]</scope>
    <source>
        <strain evidence="3">441</strain>
    </source>
</reference>
<keyword evidence="3" id="KW-1185">Reference proteome</keyword>
<evidence type="ECO:0000256" key="1">
    <source>
        <dbReference type="SAM" id="MobiDB-lite"/>
    </source>
</evidence>
<feature type="compositionally biased region" description="Polar residues" evidence="1">
    <location>
        <begin position="49"/>
        <end position="58"/>
    </location>
</feature>
<feature type="region of interest" description="Disordered" evidence="1">
    <location>
        <begin position="1"/>
        <end position="26"/>
    </location>
</feature>
<dbReference type="EMBL" id="KN833794">
    <property type="protein sequence ID" value="KIK18972.1"/>
    <property type="molecule type" value="Genomic_DNA"/>
</dbReference>
<protein>
    <submittedName>
        <fullName evidence="2">Uncharacterized protein</fullName>
    </submittedName>
</protein>
<dbReference type="AlphaFoldDB" id="A0A0C9Z952"/>
<proteinExistence type="predicted"/>
<evidence type="ECO:0000313" key="3">
    <source>
        <dbReference type="Proteomes" id="UP000054018"/>
    </source>
</evidence>
<feature type="region of interest" description="Disordered" evidence="1">
    <location>
        <begin position="49"/>
        <end position="80"/>
    </location>
</feature>
<reference evidence="2 3" key="1">
    <citation type="submission" date="2014-04" db="EMBL/GenBank/DDBJ databases">
        <authorList>
            <consortium name="DOE Joint Genome Institute"/>
            <person name="Kuo A."/>
            <person name="Kohler A."/>
            <person name="Costa M.D."/>
            <person name="Nagy L.G."/>
            <person name="Floudas D."/>
            <person name="Copeland A."/>
            <person name="Barry K.W."/>
            <person name="Cichocki N."/>
            <person name="Veneault-Fourrey C."/>
            <person name="LaButti K."/>
            <person name="Lindquist E.A."/>
            <person name="Lipzen A."/>
            <person name="Lundell T."/>
            <person name="Morin E."/>
            <person name="Murat C."/>
            <person name="Sun H."/>
            <person name="Tunlid A."/>
            <person name="Henrissat B."/>
            <person name="Grigoriev I.V."/>
            <person name="Hibbett D.S."/>
            <person name="Martin F."/>
            <person name="Nordberg H.P."/>
            <person name="Cantor M.N."/>
            <person name="Hua S.X."/>
        </authorList>
    </citation>
    <scope>NUCLEOTIDE SEQUENCE [LARGE SCALE GENOMIC DNA]</scope>
    <source>
        <strain evidence="2 3">441</strain>
    </source>
</reference>
<dbReference type="PANTHER" id="PTHR31252">
    <property type="entry name" value="DUF4419 DOMAIN-CONTAINING PROTEIN"/>
    <property type="match status" value="1"/>
</dbReference>
<sequence length="511" mass="58146">MFHKSKENPRSPPKPSSPPGFYHQLASGSRFAEDDVSAFWISDTGSEVTARNSLISSRTKPRAATKSQRSPKRAPPSLHDSLEIETFSIRTSSPYHPQTSVSFVTSAYDADSFTEDDRLNIKSHENPCLFLLSKVAPEESRNCLLLLRTSLSQDRNVICDTIPQKNGFVKTVMEAFNNHRCLIIRPDDVWLAILLQFNAFVNAGRTTDDSFMINLGDNLHSVDPSIIADQMMSLMRDRISSWELQEWIASSFTTSTDVDTTACVVASLGTTEWDWQEHSLTLQDNYPCGSARVTLEGTKRDWENILMRLEKLKDYGIPAVAWYHHLFPVISRFVAAYDNPNSPENLEFWNRAIIYDNTAGYPLLTGWITAFCLFGEHGRWQGNPLNEERARDHEPRKLLRPANPRHLTPSQFACVYMRRDRHPHLMLDGFPYPTIDVRAVPCGRAHLEVKVADKDGYVNGELLAGSIGSQICSTEKSELFRNGLRDTVRPVTAWWFFKVYSRRWRGSHLTT</sequence>
<dbReference type="Pfam" id="PF14388">
    <property type="entry name" value="DUF4419"/>
    <property type="match status" value="1"/>
</dbReference>
<accession>A0A0C9Z952</accession>
<dbReference type="OrthoDB" id="9978173at2759"/>
<dbReference type="Proteomes" id="UP000054018">
    <property type="component" value="Unassembled WGS sequence"/>
</dbReference>
<organism evidence="2 3">
    <name type="scientific">Pisolithus microcarpus 441</name>
    <dbReference type="NCBI Taxonomy" id="765257"/>
    <lineage>
        <taxon>Eukaryota</taxon>
        <taxon>Fungi</taxon>
        <taxon>Dikarya</taxon>
        <taxon>Basidiomycota</taxon>
        <taxon>Agaricomycotina</taxon>
        <taxon>Agaricomycetes</taxon>
        <taxon>Agaricomycetidae</taxon>
        <taxon>Boletales</taxon>
        <taxon>Sclerodermatineae</taxon>
        <taxon>Pisolithaceae</taxon>
        <taxon>Pisolithus</taxon>
    </lineage>
</organism>
<dbReference type="PANTHER" id="PTHR31252:SF11">
    <property type="entry name" value="DUF4419 DOMAIN-CONTAINING PROTEIN"/>
    <property type="match status" value="1"/>
</dbReference>